<dbReference type="AlphaFoldDB" id="A0A8G1W2H1"/>
<evidence type="ECO:0000313" key="3">
    <source>
        <dbReference type="Proteomes" id="UP000249789"/>
    </source>
</evidence>
<feature type="coiled-coil region" evidence="1">
    <location>
        <begin position="13"/>
        <end position="47"/>
    </location>
</feature>
<dbReference type="Proteomes" id="UP000249789">
    <property type="component" value="Unassembled WGS sequence"/>
</dbReference>
<organism evidence="2 3">
    <name type="scientific">Aspergillus fijiensis CBS 313.89</name>
    <dbReference type="NCBI Taxonomy" id="1448319"/>
    <lineage>
        <taxon>Eukaryota</taxon>
        <taxon>Fungi</taxon>
        <taxon>Dikarya</taxon>
        <taxon>Ascomycota</taxon>
        <taxon>Pezizomycotina</taxon>
        <taxon>Eurotiomycetes</taxon>
        <taxon>Eurotiomycetidae</taxon>
        <taxon>Eurotiales</taxon>
        <taxon>Aspergillaceae</taxon>
        <taxon>Aspergillus</taxon>
    </lineage>
</organism>
<dbReference type="GeneID" id="63857915"/>
<evidence type="ECO:0000313" key="2">
    <source>
        <dbReference type="EMBL" id="RAK82020.1"/>
    </source>
</evidence>
<protein>
    <submittedName>
        <fullName evidence="2">Uncharacterized protein</fullName>
    </submittedName>
</protein>
<name>A0A8G1W2H1_9EURO</name>
<keyword evidence="3" id="KW-1185">Reference proteome</keyword>
<sequence>PQNTVQFGEDGLSKQVYERESQARAQISQLEAEVDRLVREKEQLREEAWIRERRVVHASKRQATQSNQHVASLENRISDQQFRLSESARALAAQKEKSAKLEAMVIARQELALQALNAKKGPTPMEDHDVRRALRKLHMAIRSWAKTYAVSDVSDLEGIPASKLDLLVKELGSYCSETTWTSLNEKLSIPVNRVPDILVQAALSSVVFEWIFEDPFFLFQAMAINGSFSLSNDLGSIYHHMKQGNRNLADQFIQSATGALLKELESRETLDHRVKELEALLSEAAGLALSLWTQRTDMDCYSLYEFPQFCNGDPMVEAHRLHHLDNGDARLDGADNVLVVFPAVVAFGSVHGEHYDQSMVWAAATVLV</sequence>
<proteinExistence type="predicted"/>
<feature type="non-terminal residue" evidence="2">
    <location>
        <position position="1"/>
    </location>
</feature>
<dbReference type="EMBL" id="KZ824623">
    <property type="protein sequence ID" value="RAK82020.1"/>
    <property type="molecule type" value="Genomic_DNA"/>
</dbReference>
<dbReference type="OrthoDB" id="4156714at2759"/>
<evidence type="ECO:0000256" key="1">
    <source>
        <dbReference type="SAM" id="Coils"/>
    </source>
</evidence>
<reference evidence="2 3" key="1">
    <citation type="submission" date="2018-02" db="EMBL/GenBank/DDBJ databases">
        <title>The genomes of Aspergillus section Nigri reveals drivers in fungal speciation.</title>
        <authorList>
            <consortium name="DOE Joint Genome Institute"/>
            <person name="Vesth T.C."/>
            <person name="Nybo J."/>
            <person name="Theobald S."/>
            <person name="Brandl J."/>
            <person name="Frisvad J.C."/>
            <person name="Nielsen K.F."/>
            <person name="Lyhne E.K."/>
            <person name="Kogle M.E."/>
            <person name="Kuo A."/>
            <person name="Riley R."/>
            <person name="Clum A."/>
            <person name="Nolan M."/>
            <person name="Lipzen A."/>
            <person name="Salamov A."/>
            <person name="Henrissat B."/>
            <person name="Wiebenga A."/>
            <person name="De vries R.P."/>
            <person name="Grigoriev I.V."/>
            <person name="Mortensen U.H."/>
            <person name="Andersen M.R."/>
            <person name="Baker S.E."/>
        </authorList>
    </citation>
    <scope>NUCLEOTIDE SEQUENCE [LARGE SCALE GENOMIC DNA]</scope>
    <source>
        <strain evidence="2 3">CBS 313.89</strain>
    </source>
</reference>
<dbReference type="VEuPathDB" id="FungiDB:BO72DRAFT_338545"/>
<accession>A0A8G1W2H1</accession>
<feature type="non-terminal residue" evidence="2">
    <location>
        <position position="368"/>
    </location>
</feature>
<keyword evidence="1" id="KW-0175">Coiled coil</keyword>
<dbReference type="RefSeq" id="XP_040806030.1">
    <property type="nucleotide sequence ID" value="XM_040940582.1"/>
</dbReference>
<gene>
    <name evidence="2" type="ORF">BO72DRAFT_338545</name>
</gene>